<evidence type="ECO:0000313" key="3">
    <source>
        <dbReference type="Proteomes" id="UP000575241"/>
    </source>
</evidence>
<dbReference type="Proteomes" id="UP000575241">
    <property type="component" value="Unassembled WGS sequence"/>
</dbReference>
<comment type="caution">
    <text evidence="2">The sequence shown here is derived from an EMBL/GenBank/DDBJ whole genome shotgun (WGS) entry which is preliminary data.</text>
</comment>
<feature type="compositionally biased region" description="Basic and acidic residues" evidence="1">
    <location>
        <begin position="1"/>
        <end position="15"/>
    </location>
</feature>
<dbReference type="AlphaFoldDB" id="A0A7W7K6A9"/>
<name>A0A7W7K6A9_9SPHN</name>
<evidence type="ECO:0000313" key="2">
    <source>
        <dbReference type="EMBL" id="MBB4841341.1"/>
    </source>
</evidence>
<organism evidence="2 3">
    <name type="scientific">Sphingomonas kyeonggiensis</name>
    <dbReference type="NCBI Taxonomy" id="1268553"/>
    <lineage>
        <taxon>Bacteria</taxon>
        <taxon>Pseudomonadati</taxon>
        <taxon>Pseudomonadota</taxon>
        <taxon>Alphaproteobacteria</taxon>
        <taxon>Sphingomonadales</taxon>
        <taxon>Sphingomonadaceae</taxon>
        <taxon>Sphingomonas</taxon>
    </lineage>
</organism>
<accession>A0A7W7K6A9</accession>
<keyword evidence="3" id="KW-1185">Reference proteome</keyword>
<feature type="region of interest" description="Disordered" evidence="1">
    <location>
        <begin position="1"/>
        <end position="21"/>
    </location>
</feature>
<proteinExistence type="predicted"/>
<protein>
    <submittedName>
        <fullName evidence="2">Uncharacterized protein</fullName>
    </submittedName>
</protein>
<gene>
    <name evidence="2" type="ORF">HNP52_004443</name>
</gene>
<reference evidence="2 3" key="1">
    <citation type="submission" date="2020-08" db="EMBL/GenBank/DDBJ databases">
        <title>Functional genomics of gut bacteria from endangered species of beetles.</title>
        <authorList>
            <person name="Carlos-Shanley C."/>
        </authorList>
    </citation>
    <scope>NUCLEOTIDE SEQUENCE [LARGE SCALE GENOMIC DNA]</scope>
    <source>
        <strain evidence="2 3">S00224</strain>
    </source>
</reference>
<dbReference type="EMBL" id="JACHLN010000005">
    <property type="protein sequence ID" value="MBB4841341.1"/>
    <property type="molecule type" value="Genomic_DNA"/>
</dbReference>
<evidence type="ECO:0000256" key="1">
    <source>
        <dbReference type="SAM" id="MobiDB-lite"/>
    </source>
</evidence>
<dbReference type="RefSeq" id="WP_184170945.1">
    <property type="nucleotide sequence ID" value="NZ_JACHLN010000005.1"/>
</dbReference>
<sequence>MAPRETHRHWTDRGPVENPALGRGGAVRLRYSRALIEETIRVWQPYYEAPLTEADAHQIIENMTMFAGALMGLGGIVRPRGEDLSETDKSRP</sequence>